<name>A0A377IYS6_9PAST</name>
<gene>
    <name evidence="3" type="primary">accD_1</name>
    <name evidence="3" type="ORF">NCTC13335_01286</name>
</gene>
<keyword evidence="1" id="KW-0472">Membrane</keyword>
<accession>A0A377IYS6</accession>
<dbReference type="Proteomes" id="UP000255264">
    <property type="component" value="Unassembled WGS sequence"/>
</dbReference>
<keyword evidence="4" id="KW-1185">Reference proteome</keyword>
<evidence type="ECO:0000313" key="4">
    <source>
        <dbReference type="Proteomes" id="UP000255264"/>
    </source>
</evidence>
<keyword evidence="1" id="KW-0812">Transmembrane</keyword>
<dbReference type="RefSeq" id="WP_007242982.1">
    <property type="nucleotide sequence ID" value="NZ_JAHAHE010000007.1"/>
</dbReference>
<sequence length="77" mass="8945">MSLIRCPECRKKISSTAKQCPHCGFLFDEANLEAYKQKLEQRRAQNAEINRQSVKIHLTWGIIFSLVIAIAGWWVNR</sequence>
<protein>
    <submittedName>
        <fullName evidence="3">Acetyl-CoA carboxylase subunit beta</fullName>
    </submittedName>
</protein>
<dbReference type="InterPro" id="IPR018886">
    <property type="entry name" value="UPF0547"/>
</dbReference>
<evidence type="ECO:0000313" key="3">
    <source>
        <dbReference type="EMBL" id="STO93414.1"/>
    </source>
</evidence>
<dbReference type="Pfam" id="PF10571">
    <property type="entry name" value="UPF0547"/>
    <property type="match status" value="1"/>
</dbReference>
<evidence type="ECO:0000256" key="1">
    <source>
        <dbReference type="SAM" id="Phobius"/>
    </source>
</evidence>
<dbReference type="AlphaFoldDB" id="A0A377IYS6"/>
<organism evidence="3 4">
    <name type="scientific">Haemophilus pittmaniae</name>
    <dbReference type="NCBI Taxonomy" id="249188"/>
    <lineage>
        <taxon>Bacteria</taxon>
        <taxon>Pseudomonadati</taxon>
        <taxon>Pseudomonadota</taxon>
        <taxon>Gammaproteobacteria</taxon>
        <taxon>Pasteurellales</taxon>
        <taxon>Pasteurellaceae</taxon>
        <taxon>Haemophilus</taxon>
    </lineage>
</organism>
<dbReference type="OrthoDB" id="8685152at2"/>
<dbReference type="EMBL" id="UGHS01000004">
    <property type="protein sequence ID" value="STO93414.1"/>
    <property type="molecule type" value="Genomic_DNA"/>
</dbReference>
<proteinExistence type="predicted"/>
<feature type="transmembrane region" description="Helical" evidence="1">
    <location>
        <begin position="58"/>
        <end position="75"/>
    </location>
</feature>
<keyword evidence="1" id="KW-1133">Transmembrane helix</keyword>
<reference evidence="3 4" key="1">
    <citation type="submission" date="2018-06" db="EMBL/GenBank/DDBJ databases">
        <authorList>
            <consortium name="Pathogen Informatics"/>
            <person name="Doyle S."/>
        </authorList>
    </citation>
    <scope>NUCLEOTIDE SEQUENCE [LARGE SCALE GENOMIC DNA]</scope>
    <source>
        <strain evidence="3 4">NCTC13335</strain>
    </source>
</reference>
<feature type="domain" description="UPF0547" evidence="2">
    <location>
        <begin position="6"/>
        <end position="28"/>
    </location>
</feature>
<evidence type="ECO:0000259" key="2">
    <source>
        <dbReference type="Pfam" id="PF10571"/>
    </source>
</evidence>